<evidence type="ECO:0000313" key="2">
    <source>
        <dbReference type="Proteomes" id="UP001224775"/>
    </source>
</evidence>
<comment type="caution">
    <text evidence="1">The sequence shown here is derived from an EMBL/GenBank/DDBJ whole genome shotgun (WGS) entry which is preliminary data.</text>
</comment>
<accession>A0AAD9DI40</accession>
<dbReference type="Proteomes" id="UP001224775">
    <property type="component" value="Unassembled WGS sequence"/>
</dbReference>
<proteinExistence type="predicted"/>
<name>A0AAD9DI40_9STRA</name>
<reference evidence="1" key="1">
    <citation type="submission" date="2023-06" db="EMBL/GenBank/DDBJ databases">
        <title>Survivors Of The Sea: Transcriptome response of Skeletonema marinoi to long-term dormancy.</title>
        <authorList>
            <person name="Pinder M.I.M."/>
            <person name="Kourtchenko O."/>
            <person name="Robertson E.K."/>
            <person name="Larsson T."/>
            <person name="Maumus F."/>
            <person name="Osuna-Cruz C.M."/>
            <person name="Vancaester E."/>
            <person name="Stenow R."/>
            <person name="Vandepoele K."/>
            <person name="Ploug H."/>
            <person name="Bruchert V."/>
            <person name="Godhe A."/>
            <person name="Topel M."/>
        </authorList>
    </citation>
    <scope>NUCLEOTIDE SEQUENCE</scope>
    <source>
        <strain evidence="1">R05AC</strain>
    </source>
</reference>
<dbReference type="AlphaFoldDB" id="A0AAD9DI40"/>
<keyword evidence="2" id="KW-1185">Reference proteome</keyword>
<evidence type="ECO:0000313" key="1">
    <source>
        <dbReference type="EMBL" id="KAK1746413.1"/>
    </source>
</evidence>
<protein>
    <submittedName>
        <fullName evidence="1">Uncharacterized protein</fullName>
    </submittedName>
</protein>
<gene>
    <name evidence="1" type="ORF">QTG54_003020</name>
</gene>
<sequence>MQPLPLEPICVYVSQGKEKMTSDTGERIRFHGRHKLAMEIFSQRQILLPSAFVQVDWNNVNKALHAVHDIAGTNYRLNKCDGTHSLLCPSCLTAKETCAHVLMCEEADRVKCFQMSADNLHSWLRSVDTCEVLEVHIMRFVRSMNSERFLIASLESAGNRDPILNRLARSQDKIGWRRFMEGMISKEFCRYP</sequence>
<organism evidence="1 2">
    <name type="scientific">Skeletonema marinoi</name>
    <dbReference type="NCBI Taxonomy" id="267567"/>
    <lineage>
        <taxon>Eukaryota</taxon>
        <taxon>Sar</taxon>
        <taxon>Stramenopiles</taxon>
        <taxon>Ochrophyta</taxon>
        <taxon>Bacillariophyta</taxon>
        <taxon>Coscinodiscophyceae</taxon>
        <taxon>Thalassiosirophycidae</taxon>
        <taxon>Thalassiosirales</taxon>
        <taxon>Skeletonemataceae</taxon>
        <taxon>Skeletonema</taxon>
        <taxon>Skeletonema marinoi-dohrnii complex</taxon>
    </lineage>
</organism>
<dbReference type="EMBL" id="JATAAI010000004">
    <property type="protein sequence ID" value="KAK1746413.1"/>
    <property type="molecule type" value="Genomic_DNA"/>
</dbReference>